<dbReference type="GO" id="GO:0046872">
    <property type="term" value="F:metal ion binding"/>
    <property type="evidence" value="ECO:0007669"/>
    <property type="project" value="UniProtKB-KW"/>
</dbReference>
<dbReference type="AlphaFoldDB" id="X1B268"/>
<protein>
    <recommendedName>
        <fullName evidence="3">tRNA threonylcarbamoyladenosine biosynthesis protein TsaE</fullName>
    </recommendedName>
    <alternativeName>
        <fullName evidence="10">t(6)A37 threonylcarbamoyladenosine biosynthesis protein TsaE</fullName>
    </alternativeName>
</protein>
<evidence type="ECO:0000256" key="2">
    <source>
        <dbReference type="ARBA" id="ARBA00007599"/>
    </source>
</evidence>
<comment type="caution">
    <text evidence="11">The sequence shown here is derived from an EMBL/GenBank/DDBJ whole genome shotgun (WGS) entry which is preliminary data.</text>
</comment>
<evidence type="ECO:0000256" key="5">
    <source>
        <dbReference type="ARBA" id="ARBA00022694"/>
    </source>
</evidence>
<gene>
    <name evidence="11" type="ORF">S01H4_24969</name>
</gene>
<sequence length="116" mass="13350">QTIALYGELGAGKTTFIQGLALGLGIKQPITSPSFVIMNQYDIPKEKFKLCHFDFYRYKENSEQSPADILDYLNNQGYLCLIEWADRVQKLVPKNAIKIHIKYLDENKRSTFYPGN</sequence>
<evidence type="ECO:0000256" key="7">
    <source>
        <dbReference type="ARBA" id="ARBA00022741"/>
    </source>
</evidence>
<organism evidence="11">
    <name type="scientific">marine sediment metagenome</name>
    <dbReference type="NCBI Taxonomy" id="412755"/>
    <lineage>
        <taxon>unclassified sequences</taxon>
        <taxon>metagenomes</taxon>
        <taxon>ecological metagenomes</taxon>
    </lineage>
</organism>
<dbReference type="InterPro" id="IPR027417">
    <property type="entry name" value="P-loop_NTPase"/>
</dbReference>
<evidence type="ECO:0000256" key="6">
    <source>
        <dbReference type="ARBA" id="ARBA00022723"/>
    </source>
</evidence>
<evidence type="ECO:0000256" key="3">
    <source>
        <dbReference type="ARBA" id="ARBA00019010"/>
    </source>
</evidence>
<keyword evidence="8" id="KW-0067">ATP-binding</keyword>
<comment type="subcellular location">
    <subcellularLocation>
        <location evidence="1">Cytoplasm</location>
    </subcellularLocation>
</comment>
<dbReference type="GO" id="GO:0002949">
    <property type="term" value="P:tRNA threonylcarbamoyladenosine modification"/>
    <property type="evidence" value="ECO:0007669"/>
    <property type="project" value="InterPro"/>
</dbReference>
<evidence type="ECO:0000256" key="4">
    <source>
        <dbReference type="ARBA" id="ARBA00022490"/>
    </source>
</evidence>
<dbReference type="NCBIfam" id="TIGR00150">
    <property type="entry name" value="T6A_YjeE"/>
    <property type="match status" value="1"/>
</dbReference>
<dbReference type="GO" id="GO:0005524">
    <property type="term" value="F:ATP binding"/>
    <property type="evidence" value="ECO:0007669"/>
    <property type="project" value="UniProtKB-KW"/>
</dbReference>
<accession>X1B268</accession>
<evidence type="ECO:0000256" key="10">
    <source>
        <dbReference type="ARBA" id="ARBA00032441"/>
    </source>
</evidence>
<keyword evidence="9" id="KW-0460">Magnesium</keyword>
<dbReference type="InterPro" id="IPR003442">
    <property type="entry name" value="T6A_TsaE"/>
</dbReference>
<keyword evidence="7" id="KW-0547">Nucleotide-binding</keyword>
<keyword evidence="5" id="KW-0819">tRNA processing</keyword>
<evidence type="ECO:0000256" key="9">
    <source>
        <dbReference type="ARBA" id="ARBA00022842"/>
    </source>
</evidence>
<keyword evidence="4" id="KW-0963">Cytoplasm</keyword>
<dbReference type="Pfam" id="PF02367">
    <property type="entry name" value="TsaE"/>
    <property type="match status" value="1"/>
</dbReference>
<evidence type="ECO:0000256" key="8">
    <source>
        <dbReference type="ARBA" id="ARBA00022840"/>
    </source>
</evidence>
<evidence type="ECO:0000313" key="11">
    <source>
        <dbReference type="EMBL" id="GAG89030.1"/>
    </source>
</evidence>
<dbReference type="PANTHER" id="PTHR33540">
    <property type="entry name" value="TRNA THREONYLCARBAMOYLADENOSINE BIOSYNTHESIS PROTEIN TSAE"/>
    <property type="match status" value="1"/>
</dbReference>
<name>X1B268_9ZZZZ</name>
<reference evidence="11" key="1">
    <citation type="journal article" date="2014" name="Front. Microbiol.">
        <title>High frequency of phylogenetically diverse reductive dehalogenase-homologous genes in deep subseafloor sedimentary metagenomes.</title>
        <authorList>
            <person name="Kawai M."/>
            <person name="Futagami T."/>
            <person name="Toyoda A."/>
            <person name="Takaki Y."/>
            <person name="Nishi S."/>
            <person name="Hori S."/>
            <person name="Arai W."/>
            <person name="Tsubouchi T."/>
            <person name="Morono Y."/>
            <person name="Uchiyama I."/>
            <person name="Ito T."/>
            <person name="Fujiyama A."/>
            <person name="Inagaki F."/>
            <person name="Takami H."/>
        </authorList>
    </citation>
    <scope>NUCLEOTIDE SEQUENCE</scope>
    <source>
        <strain evidence="11">Expedition CK06-06</strain>
    </source>
</reference>
<dbReference type="SUPFAM" id="SSF52540">
    <property type="entry name" value="P-loop containing nucleoside triphosphate hydrolases"/>
    <property type="match status" value="1"/>
</dbReference>
<keyword evidence="6" id="KW-0479">Metal-binding</keyword>
<comment type="similarity">
    <text evidence="2">Belongs to the TsaE family.</text>
</comment>
<evidence type="ECO:0000256" key="1">
    <source>
        <dbReference type="ARBA" id="ARBA00004496"/>
    </source>
</evidence>
<proteinExistence type="inferred from homology"/>
<dbReference type="Gene3D" id="3.40.50.300">
    <property type="entry name" value="P-loop containing nucleotide triphosphate hydrolases"/>
    <property type="match status" value="1"/>
</dbReference>
<feature type="non-terminal residue" evidence="11">
    <location>
        <position position="1"/>
    </location>
</feature>
<dbReference type="EMBL" id="BART01011820">
    <property type="protein sequence ID" value="GAG89030.1"/>
    <property type="molecule type" value="Genomic_DNA"/>
</dbReference>
<dbReference type="GO" id="GO:0005737">
    <property type="term" value="C:cytoplasm"/>
    <property type="evidence" value="ECO:0007669"/>
    <property type="project" value="UniProtKB-SubCell"/>
</dbReference>
<dbReference type="PANTHER" id="PTHR33540:SF2">
    <property type="entry name" value="TRNA THREONYLCARBAMOYLADENOSINE BIOSYNTHESIS PROTEIN TSAE"/>
    <property type="match status" value="1"/>
</dbReference>